<keyword evidence="1" id="KW-0378">Hydrolase</keyword>
<reference evidence="1" key="1">
    <citation type="journal article" date="2021" name="Proc. Natl. Acad. Sci. U.S.A.">
        <title>A Catalog of Tens of Thousands of Viruses from Human Metagenomes Reveals Hidden Associations with Chronic Diseases.</title>
        <authorList>
            <person name="Tisza M.J."/>
            <person name="Buck C.B."/>
        </authorList>
    </citation>
    <scope>NUCLEOTIDE SEQUENCE</scope>
    <source>
        <strain evidence="1">CtxMM9</strain>
    </source>
</reference>
<dbReference type="SUPFAM" id="SSF82771">
    <property type="entry name" value="GIY-YIG endonuclease"/>
    <property type="match status" value="1"/>
</dbReference>
<keyword evidence="1" id="KW-0540">Nuclease</keyword>
<keyword evidence="1" id="KW-0255">Endonuclease</keyword>
<proteinExistence type="predicted"/>
<dbReference type="GO" id="GO:0004519">
    <property type="term" value="F:endonuclease activity"/>
    <property type="evidence" value="ECO:0007669"/>
    <property type="project" value="UniProtKB-KW"/>
</dbReference>
<sequence length="86" mass="10464">MCHKHDSKNIDTYFYRAIRKYGWDNFSWEIVEDNIPTEEELNNKEKYYIQKYDCFDNKEKGYNTTSGGERNYSLTIEECKKRSLRA</sequence>
<evidence type="ECO:0000313" key="1">
    <source>
        <dbReference type="EMBL" id="DAF58711.1"/>
    </source>
</evidence>
<dbReference type="EMBL" id="BK032759">
    <property type="protein sequence ID" value="DAF58711.1"/>
    <property type="molecule type" value="Genomic_DNA"/>
</dbReference>
<dbReference type="Gene3D" id="3.40.1440.10">
    <property type="entry name" value="GIY-YIG endonuclease"/>
    <property type="match status" value="1"/>
</dbReference>
<accession>A0A8S5T6U4</accession>
<protein>
    <submittedName>
        <fullName evidence="1">Intron associated endonuclease</fullName>
    </submittedName>
</protein>
<dbReference type="InterPro" id="IPR035901">
    <property type="entry name" value="GIY-YIG_endonuc_sf"/>
</dbReference>
<organism evidence="1">
    <name type="scientific">Siphoviridae sp. ctxMM9</name>
    <dbReference type="NCBI Taxonomy" id="2827973"/>
    <lineage>
        <taxon>Viruses</taxon>
        <taxon>Duplodnaviria</taxon>
        <taxon>Heunggongvirae</taxon>
        <taxon>Uroviricota</taxon>
        <taxon>Caudoviricetes</taxon>
    </lineage>
</organism>
<name>A0A8S5T6U4_9CAUD</name>